<dbReference type="SUPFAM" id="SSF140959">
    <property type="entry name" value="Indolic compounds 2,3-dioxygenase-like"/>
    <property type="match status" value="1"/>
</dbReference>
<proteinExistence type="predicted"/>
<accession>A0A5N6GHH2</accession>
<sequence>MEETFAPALELMTDTQKYLYTDDHPAIADILDLGKFDTVIWGKSYLEVGRPITVRGLANSGVNSPPFHAIDAFIGMQQASDEHEHFRQQKTHCPAVLPALVRQFIEALAEQQHNSVWWYVNNGRVPPSAAAAFDALLRAYIWLLEKHRMRAVGTVTIASASGRVTSSLHFSQRLNAQMRQSVAFRLASRSCLIATRC</sequence>
<reference evidence="1" key="1">
    <citation type="submission" date="2019-04" db="EMBL/GenBank/DDBJ databases">
        <title>Friends and foes A comparative genomics study of 23 Aspergillus species from section Flavi.</title>
        <authorList>
            <consortium name="DOE Joint Genome Institute"/>
            <person name="Kjaerbolling I."/>
            <person name="Vesth T."/>
            <person name="Frisvad J.C."/>
            <person name="Nybo J.L."/>
            <person name="Theobald S."/>
            <person name="Kildgaard S."/>
            <person name="Isbrandt T."/>
            <person name="Kuo A."/>
            <person name="Sato A."/>
            <person name="Lyhne E.K."/>
            <person name="Kogle M.E."/>
            <person name="Wiebenga A."/>
            <person name="Kun R.S."/>
            <person name="Lubbers R.J."/>
            <person name="Makela M.R."/>
            <person name="Barry K."/>
            <person name="Chovatia M."/>
            <person name="Clum A."/>
            <person name="Daum C."/>
            <person name="Haridas S."/>
            <person name="He G."/>
            <person name="LaButti K."/>
            <person name="Lipzen A."/>
            <person name="Mondo S."/>
            <person name="Riley R."/>
            <person name="Salamov A."/>
            <person name="Simmons B.A."/>
            <person name="Magnuson J.K."/>
            <person name="Henrissat B."/>
            <person name="Mortensen U.H."/>
            <person name="Larsen T.O."/>
            <person name="Devries R.P."/>
            <person name="Grigoriev I.V."/>
            <person name="Machida M."/>
            <person name="Baker S.E."/>
            <person name="Andersen M.R."/>
        </authorList>
    </citation>
    <scope>NUCLEOTIDE SEQUENCE [LARGE SCALE GENOMIC DNA]</scope>
    <source>
        <strain evidence="1">CBS 121.62</strain>
    </source>
</reference>
<dbReference type="GO" id="GO:0046872">
    <property type="term" value="F:metal ion binding"/>
    <property type="evidence" value="ECO:0007669"/>
    <property type="project" value="InterPro"/>
</dbReference>
<dbReference type="Gene3D" id="1.20.58.480">
    <property type="match status" value="1"/>
</dbReference>
<dbReference type="InterPro" id="IPR037217">
    <property type="entry name" value="Trp/Indoleamine_2_3_dOase-like"/>
</dbReference>
<gene>
    <name evidence="1" type="ORF">BDV35DRAFT_399105</name>
</gene>
<dbReference type="GO" id="GO:0019441">
    <property type="term" value="P:L-tryptophan catabolic process to kynurenine"/>
    <property type="evidence" value="ECO:0007669"/>
    <property type="project" value="InterPro"/>
</dbReference>
<dbReference type="GO" id="GO:0020037">
    <property type="term" value="F:heme binding"/>
    <property type="evidence" value="ECO:0007669"/>
    <property type="project" value="InterPro"/>
</dbReference>
<dbReference type="AlphaFoldDB" id="A0A5N6GHH2"/>
<evidence type="ECO:0000313" key="1">
    <source>
        <dbReference type="EMBL" id="KAB8239943.1"/>
    </source>
</evidence>
<name>A0A5N6GHH2_ASPFL</name>
<dbReference type="EMBL" id="ML734833">
    <property type="protein sequence ID" value="KAB8239943.1"/>
    <property type="molecule type" value="Genomic_DNA"/>
</dbReference>
<dbReference type="Proteomes" id="UP000325434">
    <property type="component" value="Unassembled WGS sequence"/>
</dbReference>
<protein>
    <submittedName>
        <fullName evidence="1">Uncharacterized protein</fullName>
    </submittedName>
</protein>
<organism evidence="1">
    <name type="scientific">Aspergillus flavus</name>
    <dbReference type="NCBI Taxonomy" id="5059"/>
    <lineage>
        <taxon>Eukaryota</taxon>
        <taxon>Fungi</taxon>
        <taxon>Dikarya</taxon>
        <taxon>Ascomycota</taxon>
        <taxon>Pezizomycotina</taxon>
        <taxon>Eurotiomycetes</taxon>
        <taxon>Eurotiomycetidae</taxon>
        <taxon>Eurotiales</taxon>
        <taxon>Aspergillaceae</taxon>
        <taxon>Aspergillus</taxon>
        <taxon>Aspergillus subgen. Circumdati</taxon>
    </lineage>
</organism>